<sequence length="102" mass="11229">MKFFIYTGLIIIVLPIIALLYPTWTSDIKGENSISVLEQVKINGSNHEIMIRGNDRNNPVVIFVHGGPGCPEIASLILDTSLNLDMISPTSLVPKKLIVLML</sequence>
<comment type="caution">
    <text evidence="1">The sequence shown here is derived from an EMBL/GenBank/DDBJ whole genome shotgun (WGS) entry which is preliminary data.</text>
</comment>
<protein>
    <recommendedName>
        <fullName evidence="3">Alpha/beta hydrolase family protein</fullName>
    </recommendedName>
</protein>
<gene>
    <name evidence="1" type="ORF">SJI18_10775</name>
</gene>
<evidence type="ECO:0000313" key="1">
    <source>
        <dbReference type="EMBL" id="MEF2112789.1"/>
    </source>
</evidence>
<organism evidence="1 2">
    <name type="scientific">Clostridium frigoriphilum</name>
    <dbReference type="NCBI Taxonomy" id="443253"/>
    <lineage>
        <taxon>Bacteria</taxon>
        <taxon>Bacillati</taxon>
        <taxon>Bacillota</taxon>
        <taxon>Clostridia</taxon>
        <taxon>Eubacteriales</taxon>
        <taxon>Clostridiaceae</taxon>
        <taxon>Clostridium</taxon>
    </lineage>
</organism>
<evidence type="ECO:0000313" key="2">
    <source>
        <dbReference type="Proteomes" id="UP001498469"/>
    </source>
</evidence>
<reference evidence="1 2" key="1">
    <citation type="submission" date="2023-11" db="EMBL/GenBank/DDBJ databases">
        <title>Draft genome sequence of a psychrophilic Clostridium strain from permafrost water brine.</title>
        <authorList>
            <person name="Shcherbakova V.A."/>
            <person name="Trubitsyn V.E."/>
            <person name="Zakharyuk A.G."/>
        </authorList>
    </citation>
    <scope>NUCLEOTIDE SEQUENCE [LARGE SCALE GENOMIC DNA]</scope>
    <source>
        <strain evidence="1 2">14F</strain>
    </source>
</reference>
<name>A0ABU7UPL2_9CLOT</name>
<proteinExistence type="predicted"/>
<keyword evidence="2" id="KW-1185">Reference proteome</keyword>
<dbReference type="RefSeq" id="WP_216251073.1">
    <property type="nucleotide sequence ID" value="NZ_JAZHFS010000008.1"/>
</dbReference>
<accession>A0ABU7UPL2</accession>
<dbReference type="Proteomes" id="UP001498469">
    <property type="component" value="Unassembled WGS sequence"/>
</dbReference>
<evidence type="ECO:0008006" key="3">
    <source>
        <dbReference type="Google" id="ProtNLM"/>
    </source>
</evidence>
<dbReference type="EMBL" id="JAZHFS010000008">
    <property type="protein sequence ID" value="MEF2112789.1"/>
    <property type="molecule type" value="Genomic_DNA"/>
</dbReference>